<dbReference type="InterPro" id="IPR001304">
    <property type="entry name" value="C-type_lectin-like"/>
</dbReference>
<feature type="compositionally biased region" description="Polar residues" evidence="11">
    <location>
        <begin position="197"/>
        <end position="212"/>
    </location>
</feature>
<keyword evidence="6 15" id="KW-0430">Lectin</keyword>
<dbReference type="InterPro" id="IPR016187">
    <property type="entry name" value="CTDL_fold"/>
</dbReference>
<name>A0A1A8CUS1_NOTKA</name>
<evidence type="ECO:0000256" key="10">
    <source>
        <dbReference type="PROSITE-ProRule" id="PRU00076"/>
    </source>
</evidence>
<dbReference type="GO" id="GO:0005509">
    <property type="term" value="F:calcium ion binding"/>
    <property type="evidence" value="ECO:0007669"/>
    <property type="project" value="InterPro"/>
</dbReference>
<dbReference type="Gene3D" id="3.10.100.10">
    <property type="entry name" value="Mannose-Binding Protein A, subunit A"/>
    <property type="match status" value="1"/>
</dbReference>
<evidence type="ECO:0000259" key="13">
    <source>
        <dbReference type="PROSITE" id="PS50026"/>
    </source>
</evidence>
<dbReference type="SUPFAM" id="SSF56436">
    <property type="entry name" value="C-type lectin-like"/>
    <property type="match status" value="1"/>
</dbReference>
<dbReference type="GO" id="GO:0016020">
    <property type="term" value="C:membrane"/>
    <property type="evidence" value="ECO:0007669"/>
    <property type="project" value="UniProtKB-SubCell"/>
</dbReference>
<evidence type="ECO:0000256" key="6">
    <source>
        <dbReference type="ARBA" id="ARBA00022734"/>
    </source>
</evidence>
<feature type="chain" id="PRO_5008367906" evidence="12">
    <location>
        <begin position="20"/>
        <end position="354"/>
    </location>
</feature>
<evidence type="ECO:0000256" key="9">
    <source>
        <dbReference type="ARBA" id="ARBA00023157"/>
    </source>
</evidence>
<evidence type="ECO:0000256" key="8">
    <source>
        <dbReference type="ARBA" id="ARBA00023136"/>
    </source>
</evidence>
<organism evidence="15">
    <name type="scientific">Nothobranchius kadleci</name>
    <name type="common">African annual killifish</name>
    <dbReference type="NCBI Taxonomy" id="1051664"/>
    <lineage>
        <taxon>Eukaryota</taxon>
        <taxon>Metazoa</taxon>
        <taxon>Chordata</taxon>
        <taxon>Craniata</taxon>
        <taxon>Vertebrata</taxon>
        <taxon>Euteleostomi</taxon>
        <taxon>Actinopterygii</taxon>
        <taxon>Neopterygii</taxon>
        <taxon>Teleostei</taxon>
        <taxon>Neoteleostei</taxon>
        <taxon>Acanthomorphata</taxon>
        <taxon>Ovalentaria</taxon>
        <taxon>Atherinomorphae</taxon>
        <taxon>Cyprinodontiformes</taxon>
        <taxon>Nothobranchiidae</taxon>
        <taxon>Nothobranchius</taxon>
    </lineage>
</organism>
<evidence type="ECO:0000256" key="1">
    <source>
        <dbReference type="ARBA" id="ARBA00004479"/>
    </source>
</evidence>
<reference evidence="15" key="1">
    <citation type="submission" date="2016-05" db="EMBL/GenBank/DDBJ databases">
        <authorList>
            <person name="Lavstsen T."/>
            <person name="Jespersen J.S."/>
        </authorList>
    </citation>
    <scope>NUCLEOTIDE SEQUENCE</scope>
    <source>
        <tissue evidence="15">Brain</tissue>
    </source>
</reference>
<dbReference type="PROSITE" id="PS00010">
    <property type="entry name" value="ASX_HYDROXYL"/>
    <property type="match status" value="1"/>
</dbReference>
<dbReference type="PROSITE" id="PS01187">
    <property type="entry name" value="EGF_CA"/>
    <property type="match status" value="1"/>
</dbReference>
<evidence type="ECO:0000256" key="11">
    <source>
        <dbReference type="SAM" id="MobiDB-lite"/>
    </source>
</evidence>
<dbReference type="PROSITE" id="PS50026">
    <property type="entry name" value="EGF_3"/>
    <property type="match status" value="1"/>
</dbReference>
<feature type="domain" description="C-type lectin" evidence="14">
    <location>
        <begin position="18"/>
        <end position="152"/>
    </location>
</feature>
<gene>
    <name evidence="15" type="primary">CLEC14A</name>
</gene>
<dbReference type="EMBL" id="HADZ01018857">
    <property type="protein sequence ID" value="SBP82798.1"/>
    <property type="molecule type" value="Transcribed_RNA"/>
</dbReference>
<sequence>MKGSYSLWAVVFLLKAVSASQTYYTLSHLEASFDQAMASCFPGVLTTTSSKEEVQKLHELLNNSVTYQEDVTVWIGLKKTNDGCINPSLPLKGFEWVENITQESEIHTWVEEPKLTCTETLCAALKWKGVRSGVELGLLPVSCKTRYRYVCKMKGEPPGREPATTKSVALEPELRPETAATFKPELTTAEPGPASPKPNTDASPGSRTKLDSCQSLDGIETNRFKIRSLFLDPDNQTWVHVHCWLDFKLHLFCTGHPVVWRQVDGSQADFSSICHCEEGFQRNASGHCIDIDECVSRKPCRRTCLNTKGSFRCVCEEDSDEDPSCKNTASTEEKSSMILLLVLFLLLQTCWGQL</sequence>
<proteinExistence type="predicted"/>
<feature type="region of interest" description="Disordered" evidence="11">
    <location>
        <begin position="154"/>
        <end position="212"/>
    </location>
</feature>
<evidence type="ECO:0000256" key="5">
    <source>
        <dbReference type="ARBA" id="ARBA00022729"/>
    </source>
</evidence>
<dbReference type="InterPro" id="IPR000742">
    <property type="entry name" value="EGF"/>
</dbReference>
<keyword evidence="2 10" id="KW-0245">EGF-like domain</keyword>
<feature type="domain" description="EGF-like" evidence="13">
    <location>
        <begin position="290"/>
        <end position="326"/>
    </location>
</feature>
<keyword evidence="5 12" id="KW-0732">Signal</keyword>
<dbReference type="InterPro" id="IPR016186">
    <property type="entry name" value="C-type_lectin-like/link_sf"/>
</dbReference>
<keyword evidence="8" id="KW-0472">Membrane</keyword>
<comment type="caution">
    <text evidence="10">Lacks conserved residue(s) required for the propagation of feature annotation.</text>
</comment>
<dbReference type="PROSITE" id="PS50041">
    <property type="entry name" value="C_TYPE_LECTIN_2"/>
    <property type="match status" value="1"/>
</dbReference>
<keyword evidence="3" id="KW-0597">Phosphoprotein</keyword>
<evidence type="ECO:0000256" key="3">
    <source>
        <dbReference type="ARBA" id="ARBA00022553"/>
    </source>
</evidence>
<dbReference type="InterPro" id="IPR001881">
    <property type="entry name" value="EGF-like_Ca-bd_dom"/>
</dbReference>
<accession>A0A1A8CUS1</accession>
<dbReference type="AlphaFoldDB" id="A0A1A8CUS1"/>
<dbReference type="PANTHER" id="PTHR14789">
    <property type="entry name" value="CHONDROLECTIN VARIANT CHODLFDELTAE"/>
    <property type="match status" value="1"/>
</dbReference>
<dbReference type="CDD" id="cd00054">
    <property type="entry name" value="EGF_CA"/>
    <property type="match status" value="1"/>
</dbReference>
<comment type="subcellular location">
    <subcellularLocation>
        <location evidence="1">Membrane</location>
        <topology evidence="1">Single-pass type I membrane protein</topology>
    </subcellularLocation>
</comment>
<dbReference type="InterPro" id="IPR051505">
    <property type="entry name" value="C-type_lectin_domain"/>
</dbReference>
<dbReference type="Gene3D" id="2.10.25.10">
    <property type="entry name" value="Laminin"/>
    <property type="match status" value="1"/>
</dbReference>
<evidence type="ECO:0000256" key="7">
    <source>
        <dbReference type="ARBA" id="ARBA00022989"/>
    </source>
</evidence>
<feature type="signal peptide" evidence="12">
    <location>
        <begin position="1"/>
        <end position="19"/>
    </location>
</feature>
<dbReference type="InterPro" id="IPR018097">
    <property type="entry name" value="EGF_Ca-bd_CS"/>
</dbReference>
<keyword evidence="4" id="KW-0812">Transmembrane</keyword>
<evidence type="ECO:0000256" key="2">
    <source>
        <dbReference type="ARBA" id="ARBA00022536"/>
    </source>
</evidence>
<protein>
    <submittedName>
        <fullName evidence="15">C-type lectin domain family 14, member A</fullName>
    </submittedName>
</protein>
<feature type="disulfide bond" evidence="10">
    <location>
        <begin position="294"/>
        <end position="304"/>
    </location>
</feature>
<evidence type="ECO:0000259" key="14">
    <source>
        <dbReference type="PROSITE" id="PS50041"/>
    </source>
</evidence>
<dbReference type="InterPro" id="IPR049883">
    <property type="entry name" value="NOTCH1_EGF-like"/>
</dbReference>
<evidence type="ECO:0000256" key="12">
    <source>
        <dbReference type="SAM" id="SignalP"/>
    </source>
</evidence>
<evidence type="ECO:0000313" key="15">
    <source>
        <dbReference type="EMBL" id="SBP82798.1"/>
    </source>
</evidence>
<dbReference type="Pfam" id="PF07645">
    <property type="entry name" value="EGF_CA"/>
    <property type="match status" value="1"/>
</dbReference>
<evidence type="ECO:0000256" key="4">
    <source>
        <dbReference type="ARBA" id="ARBA00022692"/>
    </source>
</evidence>
<reference evidence="15" key="2">
    <citation type="submission" date="2016-06" db="EMBL/GenBank/DDBJ databases">
        <title>The genome of a short-lived fish provides insights into sex chromosome evolution and the genetic control of aging.</title>
        <authorList>
            <person name="Reichwald K."/>
            <person name="Felder M."/>
            <person name="Petzold A."/>
            <person name="Koch P."/>
            <person name="Groth M."/>
            <person name="Platzer M."/>
        </authorList>
    </citation>
    <scope>NUCLEOTIDE SEQUENCE</scope>
    <source>
        <tissue evidence="15">Brain</tissue>
    </source>
</reference>
<keyword evidence="7" id="KW-1133">Transmembrane helix</keyword>
<dbReference type="InterPro" id="IPR000152">
    <property type="entry name" value="EGF-type_Asp/Asn_hydroxyl_site"/>
</dbReference>
<dbReference type="GO" id="GO:0030246">
    <property type="term" value="F:carbohydrate binding"/>
    <property type="evidence" value="ECO:0007669"/>
    <property type="project" value="UniProtKB-KW"/>
</dbReference>
<dbReference type="SMART" id="SM00179">
    <property type="entry name" value="EGF_CA"/>
    <property type="match status" value="1"/>
</dbReference>
<dbReference type="PANTHER" id="PTHR14789:SF8">
    <property type="entry name" value="C-TYPE LECTIN DOMAIN FAMILY 14 MEMBER A PRECURSOR-RELATED"/>
    <property type="match status" value="1"/>
</dbReference>
<keyword evidence="9 10" id="KW-1015">Disulfide bond</keyword>